<dbReference type="PROSITE" id="PS00635">
    <property type="entry name" value="PILI_CHAPERONE"/>
    <property type="match status" value="1"/>
</dbReference>
<keyword evidence="6 8" id="KW-0143">Chaperone</keyword>
<dbReference type="RefSeq" id="WP_040071683.1">
    <property type="nucleotide sequence ID" value="NZ_JXDG01000068.1"/>
</dbReference>
<organism evidence="11 12">
    <name type="scientific">Pseudomonas batumici</name>
    <dbReference type="NCBI Taxonomy" id="226910"/>
    <lineage>
        <taxon>Bacteria</taxon>
        <taxon>Pseudomonadati</taxon>
        <taxon>Pseudomonadota</taxon>
        <taxon>Gammaproteobacteria</taxon>
        <taxon>Pseudomonadales</taxon>
        <taxon>Pseudomonadaceae</taxon>
        <taxon>Pseudomonas</taxon>
    </lineage>
</organism>
<dbReference type="PRINTS" id="PR00969">
    <property type="entry name" value="CHAPERONPILI"/>
</dbReference>
<dbReference type="EMBL" id="JXDG01000068">
    <property type="protein sequence ID" value="KIH81047.1"/>
    <property type="molecule type" value="Genomic_DNA"/>
</dbReference>
<keyword evidence="3" id="KW-1029">Fimbrium biogenesis</keyword>
<proteinExistence type="inferred from homology"/>
<evidence type="ECO:0000256" key="5">
    <source>
        <dbReference type="ARBA" id="ARBA00022764"/>
    </source>
</evidence>
<dbReference type="Pfam" id="PF02753">
    <property type="entry name" value="PapD_C"/>
    <property type="match status" value="1"/>
</dbReference>
<keyword evidence="12" id="KW-1185">Reference proteome</keyword>
<dbReference type="InterPro" id="IPR036316">
    <property type="entry name" value="Pili_assmbl_chap_C_dom_sf"/>
</dbReference>
<evidence type="ECO:0000259" key="10">
    <source>
        <dbReference type="Pfam" id="PF02753"/>
    </source>
</evidence>
<dbReference type="InterPro" id="IPR008962">
    <property type="entry name" value="PapD-like_sf"/>
</dbReference>
<accession>A0A0C2I7E0</accession>
<dbReference type="Pfam" id="PF00345">
    <property type="entry name" value="PapD_N"/>
    <property type="match status" value="1"/>
</dbReference>
<evidence type="ECO:0000313" key="11">
    <source>
        <dbReference type="EMBL" id="KIH81047.1"/>
    </source>
</evidence>
<dbReference type="FunFam" id="2.60.40.10:FF:000458">
    <property type="entry name" value="Molecular chaperone FimC"/>
    <property type="match status" value="1"/>
</dbReference>
<keyword evidence="4" id="KW-0732">Signal</keyword>
<dbReference type="PANTHER" id="PTHR30251:SF2">
    <property type="entry name" value="FIMBRIAL CHAPERONE YADV-RELATED"/>
    <property type="match status" value="1"/>
</dbReference>
<dbReference type="AlphaFoldDB" id="A0A0C2I7E0"/>
<feature type="domain" description="Pili assembly chaperone N-terminal" evidence="9">
    <location>
        <begin position="36"/>
        <end position="157"/>
    </location>
</feature>
<evidence type="ECO:0000256" key="7">
    <source>
        <dbReference type="ARBA" id="ARBA00023319"/>
    </source>
</evidence>
<dbReference type="SUPFAM" id="SSF49584">
    <property type="entry name" value="Periplasmic chaperone C-domain"/>
    <property type="match status" value="1"/>
</dbReference>
<evidence type="ECO:0000256" key="8">
    <source>
        <dbReference type="RuleBase" id="RU003918"/>
    </source>
</evidence>
<name>A0A0C2I7E0_9PSED</name>
<evidence type="ECO:0000259" key="9">
    <source>
        <dbReference type="Pfam" id="PF00345"/>
    </source>
</evidence>
<gene>
    <name evidence="11" type="ORF">UCMB321_5345</name>
</gene>
<dbReference type="PATRIC" id="fig|226910.6.peg.5334"/>
<dbReference type="InterPro" id="IPR016147">
    <property type="entry name" value="Pili_assmbl_chaperone_N"/>
</dbReference>
<dbReference type="InterPro" id="IPR016148">
    <property type="entry name" value="Pili_assmbl_chaperone_C"/>
</dbReference>
<dbReference type="InterPro" id="IPR013783">
    <property type="entry name" value="Ig-like_fold"/>
</dbReference>
<keyword evidence="5" id="KW-0574">Periplasm</keyword>
<dbReference type="InterPro" id="IPR050643">
    <property type="entry name" value="Periplasmic_pilus_chap"/>
</dbReference>
<evidence type="ECO:0000256" key="6">
    <source>
        <dbReference type="ARBA" id="ARBA00023186"/>
    </source>
</evidence>
<reference evidence="11 12" key="1">
    <citation type="submission" date="2015-01" db="EMBL/GenBank/DDBJ databases">
        <title>Complete genome of Pseudomonas batumici UCM B-321 producer of the batumin antibiotic with strong antistaphilococcal and potential anticancer activity.</title>
        <authorList>
            <person name="Klochko V.V."/>
            <person name="Zelena L.B."/>
            <person name="Elena K.A."/>
            <person name="Reva O.N."/>
        </authorList>
    </citation>
    <scope>NUCLEOTIDE SEQUENCE [LARGE SCALE GENOMIC DNA]</scope>
    <source>
        <strain evidence="11 12">UCM B-321</strain>
    </source>
</reference>
<dbReference type="PANTHER" id="PTHR30251">
    <property type="entry name" value="PILUS ASSEMBLY CHAPERONE"/>
    <property type="match status" value="1"/>
</dbReference>
<dbReference type="Proteomes" id="UP000031535">
    <property type="component" value="Unassembled WGS sequence"/>
</dbReference>
<comment type="caution">
    <text evidence="11">The sequence shown here is derived from an EMBL/GenBank/DDBJ whole genome shotgun (WGS) entry which is preliminary data.</text>
</comment>
<dbReference type="STRING" id="226910.UCMB321_5345"/>
<dbReference type="SUPFAM" id="SSF49354">
    <property type="entry name" value="PapD-like"/>
    <property type="match status" value="1"/>
</dbReference>
<evidence type="ECO:0000256" key="3">
    <source>
        <dbReference type="ARBA" id="ARBA00022558"/>
    </source>
</evidence>
<dbReference type="InterPro" id="IPR018046">
    <property type="entry name" value="Pili_assmbl_chaperone_CS"/>
</dbReference>
<evidence type="ECO:0000256" key="2">
    <source>
        <dbReference type="ARBA" id="ARBA00007399"/>
    </source>
</evidence>
<dbReference type="Gene3D" id="2.60.40.10">
    <property type="entry name" value="Immunoglobulins"/>
    <property type="match status" value="2"/>
</dbReference>
<evidence type="ECO:0000256" key="4">
    <source>
        <dbReference type="ARBA" id="ARBA00022729"/>
    </source>
</evidence>
<protein>
    <submittedName>
        <fullName evidence="11">Chaperone protein fimC</fullName>
    </submittedName>
</protein>
<comment type="subcellular location">
    <subcellularLocation>
        <location evidence="1 8">Periplasm</location>
    </subcellularLocation>
</comment>
<dbReference type="InterPro" id="IPR001829">
    <property type="entry name" value="Pili_assmbl_chaperone_bac"/>
</dbReference>
<feature type="domain" description="Pili assembly chaperone C-terminal" evidence="10">
    <location>
        <begin position="183"/>
        <end position="253"/>
    </location>
</feature>
<comment type="similarity">
    <text evidence="2 8">Belongs to the periplasmic pilus chaperone family.</text>
</comment>
<dbReference type="OrthoDB" id="9131059at2"/>
<keyword evidence="7" id="KW-0393">Immunoglobulin domain</keyword>
<sequence>MNILRSQHTTRFTRLVARLVLATLTLIAGFTVQASVIITGTRVVYPANQKEVSIRFESKNQKPALVQVWLDSGDEEVTPEQAKVPFVASPPIFRMEPDKQQVVRLTYTGEALPTDRESLFWLNMLEVPPKARDSEQSNQLQLAFKTRIKVFFRPQGLPYEAVQATEKLLWKLVKTEQGPALEVHNPTPYHLNFDSVDLLAAGQRHAKPVGETAAENMVNPHASNRFPLPSLKSAPSAGAQVEFQLIDDYGARHTHKAQVTP</sequence>
<evidence type="ECO:0000313" key="12">
    <source>
        <dbReference type="Proteomes" id="UP000031535"/>
    </source>
</evidence>
<evidence type="ECO:0000256" key="1">
    <source>
        <dbReference type="ARBA" id="ARBA00004418"/>
    </source>
</evidence>
<dbReference type="GO" id="GO:0071555">
    <property type="term" value="P:cell wall organization"/>
    <property type="evidence" value="ECO:0007669"/>
    <property type="project" value="InterPro"/>
</dbReference>
<dbReference type="GO" id="GO:0030288">
    <property type="term" value="C:outer membrane-bounded periplasmic space"/>
    <property type="evidence" value="ECO:0007669"/>
    <property type="project" value="InterPro"/>
</dbReference>